<accession>L0DDH6</accession>
<protein>
    <recommendedName>
        <fullName evidence="4">Carboxypeptidase regulatory-like domain-containing protein</fullName>
    </recommendedName>
</protein>
<dbReference type="EMBL" id="CP003364">
    <property type="protein sequence ID" value="AGA27419.1"/>
    <property type="molecule type" value="Genomic_DNA"/>
</dbReference>
<dbReference type="eggNOG" id="ENOG5033DD9">
    <property type="taxonomic scope" value="Bacteria"/>
</dbReference>
<dbReference type="KEGG" id="saci:Sinac_3146"/>
<dbReference type="Proteomes" id="UP000010798">
    <property type="component" value="Chromosome"/>
</dbReference>
<evidence type="ECO:0008006" key="4">
    <source>
        <dbReference type="Google" id="ProtNLM"/>
    </source>
</evidence>
<evidence type="ECO:0000256" key="1">
    <source>
        <dbReference type="SAM" id="MobiDB-lite"/>
    </source>
</evidence>
<feature type="region of interest" description="Disordered" evidence="1">
    <location>
        <begin position="142"/>
        <end position="165"/>
    </location>
</feature>
<dbReference type="AlphaFoldDB" id="L0DDH6"/>
<sequence length="165" mass="17958">MRVCINRIALAACLACAGCRESWQANTYPATGRISINGRPPAGALVELFPTTKTDERNSRPWGLVKDDGTFVLATYDGEPGVPVGDYMLTIKWPPDASKPSMVDRLKSRYSSPEKSPWKVTIKGEDNVLPPVELTDVDVDMKADSAIPAGPMNTAEPKKSPKARR</sequence>
<dbReference type="RefSeq" id="WP_015246567.1">
    <property type="nucleotide sequence ID" value="NC_019892.1"/>
</dbReference>
<evidence type="ECO:0000313" key="3">
    <source>
        <dbReference type="Proteomes" id="UP000010798"/>
    </source>
</evidence>
<evidence type="ECO:0000313" key="2">
    <source>
        <dbReference type="EMBL" id="AGA27419.1"/>
    </source>
</evidence>
<reference evidence="2 3" key="1">
    <citation type="submission" date="2012-02" db="EMBL/GenBank/DDBJ databases">
        <title>Complete sequence of chromosome of Singulisphaera acidiphila DSM 18658.</title>
        <authorList>
            <consortium name="US DOE Joint Genome Institute (JGI-PGF)"/>
            <person name="Lucas S."/>
            <person name="Copeland A."/>
            <person name="Lapidus A."/>
            <person name="Glavina del Rio T."/>
            <person name="Dalin E."/>
            <person name="Tice H."/>
            <person name="Bruce D."/>
            <person name="Goodwin L."/>
            <person name="Pitluck S."/>
            <person name="Peters L."/>
            <person name="Ovchinnikova G."/>
            <person name="Chertkov O."/>
            <person name="Kyrpides N."/>
            <person name="Mavromatis K."/>
            <person name="Ivanova N."/>
            <person name="Brettin T."/>
            <person name="Detter J.C."/>
            <person name="Han C."/>
            <person name="Larimer F."/>
            <person name="Land M."/>
            <person name="Hauser L."/>
            <person name="Markowitz V."/>
            <person name="Cheng J.-F."/>
            <person name="Hugenholtz P."/>
            <person name="Woyke T."/>
            <person name="Wu D."/>
            <person name="Tindall B."/>
            <person name="Pomrenke H."/>
            <person name="Brambilla E."/>
            <person name="Klenk H.-P."/>
            <person name="Eisen J.A."/>
        </authorList>
    </citation>
    <scope>NUCLEOTIDE SEQUENCE [LARGE SCALE GENOMIC DNA]</scope>
    <source>
        <strain evidence="3">ATCC BAA-1392 / DSM 18658 / VKM B-2454 / MOB10</strain>
    </source>
</reference>
<name>L0DDH6_SINAD</name>
<gene>
    <name evidence="2" type="ordered locus">Sinac_3146</name>
</gene>
<proteinExistence type="predicted"/>
<keyword evidence="3" id="KW-1185">Reference proteome</keyword>
<dbReference type="HOGENOM" id="CLU_113730_0_0_0"/>
<dbReference type="OrthoDB" id="285058at2"/>
<organism evidence="2 3">
    <name type="scientific">Singulisphaera acidiphila (strain ATCC BAA-1392 / DSM 18658 / VKM B-2454 / MOB10)</name>
    <dbReference type="NCBI Taxonomy" id="886293"/>
    <lineage>
        <taxon>Bacteria</taxon>
        <taxon>Pseudomonadati</taxon>
        <taxon>Planctomycetota</taxon>
        <taxon>Planctomycetia</taxon>
        <taxon>Isosphaerales</taxon>
        <taxon>Isosphaeraceae</taxon>
        <taxon>Singulisphaera</taxon>
    </lineage>
</organism>